<dbReference type="EMBL" id="UINC01108995">
    <property type="protein sequence ID" value="SVC75518.1"/>
    <property type="molecule type" value="Genomic_DNA"/>
</dbReference>
<evidence type="ECO:0000256" key="2">
    <source>
        <dbReference type="ARBA" id="ARBA00011915"/>
    </source>
</evidence>
<evidence type="ECO:0000256" key="3">
    <source>
        <dbReference type="ARBA" id="ARBA00022801"/>
    </source>
</evidence>
<dbReference type="PANTHER" id="PTHR43176">
    <property type="entry name" value="3-HYDROXYISOBUTYRYL-COA HYDROLASE-RELATED"/>
    <property type="match status" value="1"/>
</dbReference>
<dbReference type="Pfam" id="PF16113">
    <property type="entry name" value="ECH_2"/>
    <property type="match status" value="1"/>
</dbReference>
<gene>
    <name evidence="5" type="ORF">METZ01_LOCUS328372</name>
</gene>
<feature type="domain" description="Enoyl-CoA hydratase/isomerase" evidence="4">
    <location>
        <begin position="2"/>
        <end position="81"/>
    </location>
</feature>
<dbReference type="InterPro" id="IPR045004">
    <property type="entry name" value="ECH_dom"/>
</dbReference>
<dbReference type="GO" id="GO:0003860">
    <property type="term" value="F:3-hydroxyisobutyryl-CoA hydrolase activity"/>
    <property type="evidence" value="ECO:0007669"/>
    <property type="project" value="UniProtKB-EC"/>
</dbReference>
<keyword evidence="3" id="KW-0378">Hydrolase</keyword>
<dbReference type="GO" id="GO:0006574">
    <property type="term" value="P:L-valine catabolic process"/>
    <property type="evidence" value="ECO:0007669"/>
    <property type="project" value="TreeGrafter"/>
</dbReference>
<organism evidence="5">
    <name type="scientific">marine metagenome</name>
    <dbReference type="NCBI Taxonomy" id="408172"/>
    <lineage>
        <taxon>unclassified sequences</taxon>
        <taxon>metagenomes</taxon>
        <taxon>ecological metagenomes</taxon>
    </lineage>
</organism>
<dbReference type="SUPFAM" id="SSF52096">
    <property type="entry name" value="ClpP/crotonase"/>
    <property type="match status" value="1"/>
</dbReference>
<evidence type="ECO:0000313" key="5">
    <source>
        <dbReference type="EMBL" id="SVC75518.1"/>
    </source>
</evidence>
<sequence length="92" mass="10521">LATLRQKSPTSLKVTLKAINRARDMTFNACMAQEYRIVLQIMKGNDIYEGTRALIIEKDGQPEWQPTSLEYVSTSLVDRHFQSLGEMELCEV</sequence>
<feature type="non-terminal residue" evidence="5">
    <location>
        <position position="1"/>
    </location>
</feature>
<dbReference type="PANTHER" id="PTHR43176:SF3">
    <property type="entry name" value="3-HYDROXYISOBUTYRYL-COA HYDROLASE, MITOCHONDRIAL"/>
    <property type="match status" value="1"/>
</dbReference>
<evidence type="ECO:0000259" key="4">
    <source>
        <dbReference type="Pfam" id="PF16113"/>
    </source>
</evidence>
<reference evidence="5" key="1">
    <citation type="submission" date="2018-05" db="EMBL/GenBank/DDBJ databases">
        <authorList>
            <person name="Lanie J.A."/>
            <person name="Ng W.-L."/>
            <person name="Kazmierczak K.M."/>
            <person name="Andrzejewski T.M."/>
            <person name="Davidsen T.M."/>
            <person name="Wayne K.J."/>
            <person name="Tettelin H."/>
            <person name="Glass J.I."/>
            <person name="Rusch D."/>
            <person name="Podicherti R."/>
            <person name="Tsui H.-C.T."/>
            <person name="Winkler M.E."/>
        </authorList>
    </citation>
    <scope>NUCLEOTIDE SEQUENCE</scope>
</reference>
<comment type="catalytic activity">
    <reaction evidence="1">
        <text>3-hydroxy-2-methylpropanoyl-CoA + H2O = 3-hydroxy-2-methylpropanoate + CoA + H(+)</text>
        <dbReference type="Rhea" id="RHEA:20888"/>
        <dbReference type="ChEBI" id="CHEBI:11805"/>
        <dbReference type="ChEBI" id="CHEBI:15377"/>
        <dbReference type="ChEBI" id="CHEBI:15378"/>
        <dbReference type="ChEBI" id="CHEBI:57287"/>
        <dbReference type="ChEBI" id="CHEBI:57340"/>
        <dbReference type="EC" id="3.1.2.4"/>
    </reaction>
</comment>
<dbReference type="InterPro" id="IPR032259">
    <property type="entry name" value="HIBYL-CoA-H"/>
</dbReference>
<evidence type="ECO:0000256" key="1">
    <source>
        <dbReference type="ARBA" id="ARBA00001709"/>
    </source>
</evidence>
<name>A0A382PSA9_9ZZZZ</name>
<dbReference type="EC" id="3.1.2.4" evidence="2"/>
<accession>A0A382PSA9</accession>
<dbReference type="InterPro" id="IPR029045">
    <property type="entry name" value="ClpP/crotonase-like_dom_sf"/>
</dbReference>
<dbReference type="Gene3D" id="3.90.226.10">
    <property type="entry name" value="2-enoyl-CoA Hydratase, Chain A, domain 1"/>
    <property type="match status" value="1"/>
</dbReference>
<proteinExistence type="predicted"/>
<protein>
    <recommendedName>
        <fullName evidence="2">3-hydroxyisobutyryl-CoA hydrolase</fullName>
        <ecNumber evidence="2">3.1.2.4</ecNumber>
    </recommendedName>
</protein>
<dbReference type="AlphaFoldDB" id="A0A382PSA9"/>